<feature type="transmembrane region" description="Helical" evidence="5">
    <location>
        <begin position="274"/>
        <end position="294"/>
    </location>
</feature>
<comment type="subcellular location">
    <subcellularLocation>
        <location evidence="1">Membrane</location>
        <topology evidence="1">Multi-pass membrane protein</topology>
    </subcellularLocation>
</comment>
<accession>A0A1G2BL45</accession>
<dbReference type="InterPro" id="IPR007016">
    <property type="entry name" value="O-antigen_ligase-rel_domated"/>
</dbReference>
<gene>
    <name evidence="7" type="ORF">A2677_03515</name>
</gene>
<feature type="transmembrane region" description="Helical" evidence="5">
    <location>
        <begin position="147"/>
        <end position="163"/>
    </location>
</feature>
<keyword evidence="3 5" id="KW-1133">Transmembrane helix</keyword>
<evidence type="ECO:0000313" key="7">
    <source>
        <dbReference type="EMBL" id="OGY89881.1"/>
    </source>
</evidence>
<dbReference type="PANTHER" id="PTHR37422:SF23">
    <property type="entry name" value="TEICHURONIC ACID BIOSYNTHESIS PROTEIN TUAE"/>
    <property type="match status" value="1"/>
</dbReference>
<dbReference type="Proteomes" id="UP000177817">
    <property type="component" value="Unassembled WGS sequence"/>
</dbReference>
<keyword evidence="2 5" id="KW-0812">Transmembrane</keyword>
<feature type="transmembrane region" description="Helical" evidence="5">
    <location>
        <begin position="12"/>
        <end position="31"/>
    </location>
</feature>
<feature type="transmembrane region" description="Helical" evidence="5">
    <location>
        <begin position="301"/>
        <end position="321"/>
    </location>
</feature>
<protein>
    <recommendedName>
        <fullName evidence="6">O-antigen ligase-related domain-containing protein</fullName>
    </recommendedName>
</protein>
<evidence type="ECO:0000313" key="8">
    <source>
        <dbReference type="Proteomes" id="UP000177817"/>
    </source>
</evidence>
<dbReference type="EMBL" id="MHKK01000022">
    <property type="protein sequence ID" value="OGY89881.1"/>
    <property type="molecule type" value="Genomic_DNA"/>
</dbReference>
<feature type="transmembrane region" description="Helical" evidence="5">
    <location>
        <begin position="436"/>
        <end position="453"/>
    </location>
</feature>
<feature type="domain" description="O-antigen ligase-related" evidence="6">
    <location>
        <begin position="258"/>
        <end position="415"/>
    </location>
</feature>
<evidence type="ECO:0000256" key="1">
    <source>
        <dbReference type="ARBA" id="ARBA00004141"/>
    </source>
</evidence>
<dbReference type="PANTHER" id="PTHR37422">
    <property type="entry name" value="TEICHURONIC ACID BIOSYNTHESIS PROTEIN TUAE"/>
    <property type="match status" value="1"/>
</dbReference>
<feature type="transmembrane region" description="Helical" evidence="5">
    <location>
        <begin position="226"/>
        <end position="245"/>
    </location>
</feature>
<dbReference type="AlphaFoldDB" id="A0A1G2BL45"/>
<evidence type="ECO:0000259" key="6">
    <source>
        <dbReference type="Pfam" id="PF04932"/>
    </source>
</evidence>
<comment type="caution">
    <text evidence="7">The sequence shown here is derived from an EMBL/GenBank/DDBJ whole genome shotgun (WGS) entry which is preliminary data.</text>
</comment>
<evidence type="ECO:0000256" key="2">
    <source>
        <dbReference type="ARBA" id="ARBA00022692"/>
    </source>
</evidence>
<dbReference type="GO" id="GO:0016020">
    <property type="term" value="C:membrane"/>
    <property type="evidence" value="ECO:0007669"/>
    <property type="project" value="UniProtKB-SubCell"/>
</dbReference>
<sequence>MRIEELVRTDWAVVTGLSLILLDVVSLAAYVFPFVNWVVLPVIVVAYACALYLKPKAALAVPLAELAWGSFGASLAWDLGMFHVTLRTLLFVLTLGMFLFRIRSLSFPRFFRSQSGAIALSIAAAVAWGLAVALVRQQPFNQLYLDVNAYLFGLYVLPWAAVLRREDLPMLASVVVGAAMALAGKTLFLFHVFASGYEFLNPHYLYLWIRDTRIGEITLAGSVWRIFIQSQLYIGIVLLGAILAAGFSRRMSFKYLTAVSILAAALLASSSRSYWLGFAVALVSIAAVSAVLKLRMSYARTAVALGSSLVCAILLLVVLVLPSGGRGAAMFLAGRISLNDAAGSSRMQQLPPLLRAIGKHVIAGSGFGQTVTFSSSDPRIRTPQNPSGTVNTYAFEWGYLDQLLKMGFIGFAVFAGALLYLAYCLASALKRAGDRAAPMTVLFSGLIFIAAVHMTSPYLNHPLGIGYLALLLAILYARTENAYAPSLH</sequence>
<feature type="transmembrane region" description="Helical" evidence="5">
    <location>
        <begin position="408"/>
        <end position="429"/>
    </location>
</feature>
<proteinExistence type="predicted"/>
<evidence type="ECO:0000256" key="3">
    <source>
        <dbReference type="ARBA" id="ARBA00022989"/>
    </source>
</evidence>
<name>A0A1G2BL45_9BACT</name>
<feature type="transmembrane region" description="Helical" evidence="5">
    <location>
        <begin position="170"/>
        <end position="194"/>
    </location>
</feature>
<evidence type="ECO:0000256" key="4">
    <source>
        <dbReference type="ARBA" id="ARBA00023136"/>
    </source>
</evidence>
<feature type="transmembrane region" description="Helical" evidence="5">
    <location>
        <begin position="83"/>
        <end position="102"/>
    </location>
</feature>
<dbReference type="Pfam" id="PF04932">
    <property type="entry name" value="Wzy_C"/>
    <property type="match status" value="1"/>
</dbReference>
<evidence type="ECO:0000256" key="5">
    <source>
        <dbReference type="SAM" id="Phobius"/>
    </source>
</evidence>
<feature type="transmembrane region" description="Helical" evidence="5">
    <location>
        <begin position="114"/>
        <end position="135"/>
    </location>
</feature>
<feature type="transmembrane region" description="Helical" evidence="5">
    <location>
        <begin position="252"/>
        <end position="268"/>
    </location>
</feature>
<dbReference type="InterPro" id="IPR051533">
    <property type="entry name" value="WaaL-like"/>
</dbReference>
<keyword evidence="4 5" id="KW-0472">Membrane</keyword>
<organism evidence="7 8">
    <name type="scientific">Candidatus Komeilibacteria bacterium RIFCSPHIGHO2_01_FULL_52_14</name>
    <dbReference type="NCBI Taxonomy" id="1798549"/>
    <lineage>
        <taxon>Bacteria</taxon>
        <taxon>Candidatus Komeiliibacteriota</taxon>
    </lineage>
</organism>
<reference evidence="7 8" key="1">
    <citation type="journal article" date="2016" name="Nat. Commun.">
        <title>Thousands of microbial genomes shed light on interconnected biogeochemical processes in an aquifer system.</title>
        <authorList>
            <person name="Anantharaman K."/>
            <person name="Brown C.T."/>
            <person name="Hug L.A."/>
            <person name="Sharon I."/>
            <person name="Castelle C.J."/>
            <person name="Probst A.J."/>
            <person name="Thomas B.C."/>
            <person name="Singh A."/>
            <person name="Wilkins M.J."/>
            <person name="Karaoz U."/>
            <person name="Brodie E.L."/>
            <person name="Williams K.H."/>
            <person name="Hubbard S.S."/>
            <person name="Banfield J.F."/>
        </authorList>
    </citation>
    <scope>NUCLEOTIDE SEQUENCE [LARGE SCALE GENOMIC DNA]</scope>
</reference>
<feature type="transmembrane region" description="Helical" evidence="5">
    <location>
        <begin position="459"/>
        <end position="477"/>
    </location>
</feature>